<comment type="similarity">
    <text evidence="3">Belongs to the bacterial flagellin family.</text>
</comment>
<dbReference type="EMBL" id="JARESE010000015">
    <property type="protein sequence ID" value="MDE8651143.1"/>
    <property type="molecule type" value="Genomic_DNA"/>
</dbReference>
<evidence type="ECO:0000256" key="2">
    <source>
        <dbReference type="ARBA" id="ARBA00004613"/>
    </source>
</evidence>
<protein>
    <submittedName>
        <fullName evidence="6">Flagellar biosynthesis protein FlgL</fullName>
    </submittedName>
</protein>
<reference evidence="6 7" key="1">
    <citation type="submission" date="2023-03" db="EMBL/GenBank/DDBJ databases">
        <title>NovoSphingobium album sp. nov. isolated from polycyclic aromatic hydrocarbons- and heavy-metal polluted soil.</title>
        <authorList>
            <person name="Liu Z."/>
            <person name="Wang K."/>
        </authorList>
    </citation>
    <scope>NUCLEOTIDE SEQUENCE [LARGE SCALE GENOMIC DNA]</scope>
    <source>
        <strain evidence="6 7">H3SJ31-1</strain>
    </source>
</reference>
<keyword evidence="6" id="KW-0969">Cilium</keyword>
<evidence type="ECO:0000256" key="3">
    <source>
        <dbReference type="ARBA" id="ARBA00005709"/>
    </source>
</evidence>
<dbReference type="Proteomes" id="UP001216253">
    <property type="component" value="Unassembled WGS sequence"/>
</dbReference>
<comment type="subcellular location">
    <subcellularLocation>
        <location evidence="1">Bacterial flagellum</location>
    </subcellularLocation>
    <subcellularLocation>
        <location evidence="2">Secreted</location>
    </subcellularLocation>
</comment>
<dbReference type="PANTHER" id="PTHR42792">
    <property type="entry name" value="FLAGELLIN"/>
    <property type="match status" value="1"/>
</dbReference>
<evidence type="ECO:0000256" key="4">
    <source>
        <dbReference type="ARBA" id="ARBA00023143"/>
    </source>
</evidence>
<keyword evidence="4" id="KW-0975">Bacterial flagellum</keyword>
<dbReference type="Pfam" id="PF00669">
    <property type="entry name" value="Flagellin_N"/>
    <property type="match status" value="1"/>
</dbReference>
<accession>A0ABT5WM71</accession>
<evidence type="ECO:0000256" key="1">
    <source>
        <dbReference type="ARBA" id="ARBA00004365"/>
    </source>
</evidence>
<keyword evidence="6" id="KW-0282">Flagellum</keyword>
<dbReference type="RefSeq" id="WP_275227242.1">
    <property type="nucleotide sequence ID" value="NZ_JARESE010000015.1"/>
</dbReference>
<organism evidence="6 7">
    <name type="scientific">Novosphingobium album</name>
    <name type="common">ex Liu et al. 2023</name>
    <dbReference type="NCBI Taxonomy" id="3031130"/>
    <lineage>
        <taxon>Bacteria</taxon>
        <taxon>Pseudomonadati</taxon>
        <taxon>Pseudomonadota</taxon>
        <taxon>Alphaproteobacteria</taxon>
        <taxon>Sphingomonadales</taxon>
        <taxon>Sphingomonadaceae</taxon>
        <taxon>Novosphingobium</taxon>
    </lineage>
</organism>
<evidence type="ECO:0000259" key="5">
    <source>
        <dbReference type="Pfam" id="PF00669"/>
    </source>
</evidence>
<keyword evidence="6" id="KW-0966">Cell projection</keyword>
<evidence type="ECO:0000313" key="7">
    <source>
        <dbReference type="Proteomes" id="UP001216253"/>
    </source>
</evidence>
<dbReference type="SUPFAM" id="SSF64518">
    <property type="entry name" value="Phase 1 flagellin"/>
    <property type="match status" value="1"/>
</dbReference>
<evidence type="ECO:0000313" key="6">
    <source>
        <dbReference type="EMBL" id="MDE8651143.1"/>
    </source>
</evidence>
<dbReference type="InterPro" id="IPR001029">
    <property type="entry name" value="Flagellin_N"/>
</dbReference>
<name>A0ABT5WM71_9SPHN</name>
<sequence>MPIVSTSTSAFFERSRRDIKALRSEAESIQAQLGRGERLSKSSDDPVAASRLRTLMRTDKLSAIDVANANRANADLTLADSTLSDFSDYITHATELATQAASDTLTTDQRASIGQELQAIHDNLFALANARDSSGHALFGGESTADAYQLDAAGNAVYVGTPGAGSLPLGEGQSVTRSITGPEFLNFTVNGTPTNLMAVVKNLADALQSTATDPAGAARTALDSLSAGLDSVTTGQTVVGTRLAWIEMTGDRRVDMGETRSAEEADIGGTDVASAVAKLQETMTVLEVSQASFGKLASLTLFDQLR</sequence>
<feature type="domain" description="Flagellin N-terminal" evidence="5">
    <location>
        <begin position="15"/>
        <end position="143"/>
    </location>
</feature>
<dbReference type="Gene3D" id="1.20.1330.10">
    <property type="entry name" value="f41 fragment of flagellin, N-terminal domain"/>
    <property type="match status" value="1"/>
</dbReference>
<gene>
    <name evidence="6" type="ORF">PYV00_05355</name>
</gene>
<dbReference type="PANTHER" id="PTHR42792:SF1">
    <property type="entry name" value="FLAGELLAR HOOK-ASSOCIATED PROTEIN 3"/>
    <property type="match status" value="1"/>
</dbReference>
<dbReference type="InterPro" id="IPR001492">
    <property type="entry name" value="Flagellin"/>
</dbReference>
<keyword evidence="7" id="KW-1185">Reference proteome</keyword>
<comment type="caution">
    <text evidence="6">The sequence shown here is derived from an EMBL/GenBank/DDBJ whole genome shotgun (WGS) entry which is preliminary data.</text>
</comment>
<proteinExistence type="inferred from homology"/>